<comment type="similarity">
    <text evidence="2">Belongs to the UPF0053 family.</text>
</comment>
<dbReference type="FunFam" id="3.10.580.10:FF:000002">
    <property type="entry name" value="Magnesium/cobalt efflux protein CorC"/>
    <property type="match status" value="1"/>
</dbReference>
<evidence type="ECO:0000256" key="12">
    <source>
        <dbReference type="SAM" id="SignalP"/>
    </source>
</evidence>
<keyword evidence="5" id="KW-0677">Repeat</keyword>
<keyword evidence="8 10" id="KW-0472">Membrane</keyword>
<keyword evidence="6 10" id="KW-1133">Transmembrane helix</keyword>
<evidence type="ECO:0000256" key="8">
    <source>
        <dbReference type="ARBA" id="ARBA00023136"/>
    </source>
</evidence>
<feature type="domain" description="CBS" evidence="13">
    <location>
        <begin position="275"/>
        <end position="331"/>
    </location>
</feature>
<dbReference type="Gene3D" id="3.10.580.10">
    <property type="entry name" value="CBS-domain"/>
    <property type="match status" value="1"/>
</dbReference>
<name>A0A3S8ZU23_9NEIS</name>
<feature type="chain" id="PRO_5019198764" evidence="12">
    <location>
        <begin position="26"/>
        <end position="423"/>
    </location>
</feature>
<keyword evidence="4 10" id="KW-0812">Transmembrane</keyword>
<evidence type="ECO:0000313" key="16">
    <source>
        <dbReference type="Proteomes" id="UP000282438"/>
    </source>
</evidence>
<dbReference type="Pfam" id="PF00571">
    <property type="entry name" value="CBS"/>
    <property type="match status" value="2"/>
</dbReference>
<keyword evidence="3" id="KW-1003">Cell membrane</keyword>
<dbReference type="InterPro" id="IPR044751">
    <property type="entry name" value="Ion_transp-like_CBS"/>
</dbReference>
<gene>
    <name evidence="15" type="ORF">EJO50_11225</name>
</gene>
<dbReference type="PROSITE" id="PS51371">
    <property type="entry name" value="CBS"/>
    <property type="match status" value="2"/>
</dbReference>
<dbReference type="PANTHER" id="PTHR22777:SF32">
    <property type="entry name" value="UPF0053 INNER MEMBRANE PROTEIN YFJD"/>
    <property type="match status" value="1"/>
</dbReference>
<dbReference type="Pfam" id="PF03471">
    <property type="entry name" value="CorC_HlyC"/>
    <property type="match status" value="1"/>
</dbReference>
<keyword evidence="12" id="KW-0732">Signal</keyword>
<protein>
    <submittedName>
        <fullName evidence="15">HlyC/CorC family transporter</fullName>
    </submittedName>
</protein>
<keyword evidence="16" id="KW-1185">Reference proteome</keyword>
<dbReference type="SMART" id="SM01091">
    <property type="entry name" value="CorC_HlyC"/>
    <property type="match status" value="1"/>
</dbReference>
<feature type="signal peptide" evidence="12">
    <location>
        <begin position="1"/>
        <end position="25"/>
    </location>
</feature>
<dbReference type="EMBL" id="CP034433">
    <property type="protein sequence ID" value="AZN37003.1"/>
    <property type="molecule type" value="Genomic_DNA"/>
</dbReference>
<dbReference type="KEGG" id="iod:EJO50_11225"/>
<organism evidence="15 16">
    <name type="scientific">Iodobacter ciconiae</name>
    <dbReference type="NCBI Taxonomy" id="2496266"/>
    <lineage>
        <taxon>Bacteria</taxon>
        <taxon>Pseudomonadati</taxon>
        <taxon>Pseudomonadota</taxon>
        <taxon>Betaproteobacteria</taxon>
        <taxon>Neisseriales</taxon>
        <taxon>Chitinibacteraceae</taxon>
        <taxon>Iodobacter</taxon>
    </lineage>
</organism>
<evidence type="ECO:0000256" key="4">
    <source>
        <dbReference type="ARBA" id="ARBA00022692"/>
    </source>
</evidence>
<evidence type="ECO:0000313" key="15">
    <source>
        <dbReference type="EMBL" id="AZN37003.1"/>
    </source>
</evidence>
<evidence type="ECO:0000256" key="9">
    <source>
        <dbReference type="PROSITE-ProRule" id="PRU00703"/>
    </source>
</evidence>
<evidence type="ECO:0000256" key="6">
    <source>
        <dbReference type="ARBA" id="ARBA00022989"/>
    </source>
</evidence>
<feature type="transmembrane region" description="Helical" evidence="11">
    <location>
        <begin position="94"/>
        <end position="111"/>
    </location>
</feature>
<dbReference type="AlphaFoldDB" id="A0A3S8ZU23"/>
<dbReference type="PANTHER" id="PTHR22777">
    <property type="entry name" value="HEMOLYSIN-RELATED"/>
    <property type="match status" value="1"/>
</dbReference>
<dbReference type="CDD" id="cd04590">
    <property type="entry name" value="CBS_pair_CorC_HlyC_assoc"/>
    <property type="match status" value="1"/>
</dbReference>
<proteinExistence type="inferred from homology"/>
<comment type="subcellular location">
    <subcellularLocation>
        <location evidence="1">Cell membrane</location>
        <topology evidence="1">Multi-pass membrane protein</topology>
    </subcellularLocation>
</comment>
<feature type="transmembrane region" description="Helical" evidence="11">
    <location>
        <begin position="62"/>
        <end position="85"/>
    </location>
</feature>
<evidence type="ECO:0000256" key="1">
    <source>
        <dbReference type="ARBA" id="ARBA00004651"/>
    </source>
</evidence>
<dbReference type="Pfam" id="PF01595">
    <property type="entry name" value="CNNM"/>
    <property type="match status" value="1"/>
</dbReference>
<reference evidence="15 16" key="1">
    <citation type="submission" date="2018-12" db="EMBL/GenBank/DDBJ databases">
        <title>Complete genome sequence of Iodobacter sp. H11R3.</title>
        <authorList>
            <person name="Bae J.-W."/>
        </authorList>
    </citation>
    <scope>NUCLEOTIDE SEQUENCE [LARGE SCALE GENOMIC DNA]</scope>
    <source>
        <strain evidence="15 16">H11R3</strain>
    </source>
</reference>
<evidence type="ECO:0000256" key="7">
    <source>
        <dbReference type="ARBA" id="ARBA00023122"/>
    </source>
</evidence>
<evidence type="ECO:0000256" key="3">
    <source>
        <dbReference type="ARBA" id="ARBA00022475"/>
    </source>
</evidence>
<dbReference type="InterPro" id="IPR036318">
    <property type="entry name" value="FAD-bd_PCMH-like_sf"/>
</dbReference>
<evidence type="ECO:0000256" key="11">
    <source>
        <dbReference type="SAM" id="Phobius"/>
    </source>
</evidence>
<dbReference type="GO" id="GO:0005886">
    <property type="term" value="C:plasma membrane"/>
    <property type="evidence" value="ECO:0007669"/>
    <property type="project" value="UniProtKB-SubCell"/>
</dbReference>
<dbReference type="Gene3D" id="3.30.465.10">
    <property type="match status" value="1"/>
</dbReference>
<dbReference type="InterPro" id="IPR000644">
    <property type="entry name" value="CBS_dom"/>
</dbReference>
<evidence type="ECO:0000256" key="2">
    <source>
        <dbReference type="ARBA" id="ARBA00006337"/>
    </source>
</evidence>
<dbReference type="SUPFAM" id="SSF56176">
    <property type="entry name" value="FAD-binding/transporter-associated domain-like"/>
    <property type="match status" value="1"/>
</dbReference>
<dbReference type="PROSITE" id="PS51846">
    <property type="entry name" value="CNNM"/>
    <property type="match status" value="1"/>
</dbReference>
<dbReference type="InterPro" id="IPR016169">
    <property type="entry name" value="FAD-bd_PCMH_sub2"/>
</dbReference>
<dbReference type="InterPro" id="IPR046342">
    <property type="entry name" value="CBS_dom_sf"/>
</dbReference>
<feature type="transmembrane region" description="Helical" evidence="11">
    <location>
        <begin position="131"/>
        <end position="156"/>
    </location>
</feature>
<keyword evidence="7 9" id="KW-0129">CBS domain</keyword>
<sequence>MEQISLSYLYIALALCLATSAFFSAAETAMMAVNRYKIASKARQGHLAAARTQKLLDQTDKLLSVILIGNTLINTASATLSTLIASKLFAGNDFALGVATLLVAFSILIFSEATPKVLAANYAEPFAYAASYPLLILLRIFYPAVWLVNLFVSALIKILRLKKNHNNQHALSPEELRLLVLESGRYMEKKHHTILLNLFELASITVDDVMTPRHQIESIDLDAPTDEIRKQIFTCHHTRLPVYSSNPDNITGILHIRKILSLKEDEINQVRLSEMMRPPYFIPSSTPLFTQLQNFQENKRRMAVVVDEYGEMQGLVTLEDILEQVIGEFTTNAPAQGKVLRQPDGSVLLDGASSLRELNRKLRLAFPVDGPKTLNGLILEHFEDIPDAGTCLVLAGQRIEIVQTQDRSIRVIRLYAQDIKSLS</sequence>
<dbReference type="Proteomes" id="UP000282438">
    <property type="component" value="Chromosome"/>
</dbReference>
<evidence type="ECO:0000256" key="5">
    <source>
        <dbReference type="ARBA" id="ARBA00022737"/>
    </source>
</evidence>
<dbReference type="SUPFAM" id="SSF54631">
    <property type="entry name" value="CBS-domain pair"/>
    <property type="match status" value="1"/>
</dbReference>
<dbReference type="InterPro" id="IPR002550">
    <property type="entry name" value="CNNM"/>
</dbReference>
<accession>A0A3S8ZU23</accession>
<evidence type="ECO:0000259" key="14">
    <source>
        <dbReference type="PROSITE" id="PS51846"/>
    </source>
</evidence>
<evidence type="ECO:0000256" key="10">
    <source>
        <dbReference type="PROSITE-ProRule" id="PRU01193"/>
    </source>
</evidence>
<evidence type="ECO:0000259" key="13">
    <source>
        <dbReference type="PROSITE" id="PS51371"/>
    </source>
</evidence>
<dbReference type="InterPro" id="IPR005170">
    <property type="entry name" value="Transptr-assoc_dom"/>
</dbReference>
<dbReference type="OrthoDB" id="9805314at2"/>
<dbReference type="GO" id="GO:0050660">
    <property type="term" value="F:flavin adenine dinucleotide binding"/>
    <property type="evidence" value="ECO:0007669"/>
    <property type="project" value="InterPro"/>
</dbReference>
<feature type="domain" description="CBS" evidence="13">
    <location>
        <begin position="210"/>
        <end position="270"/>
    </location>
</feature>
<feature type="domain" description="CNNM transmembrane" evidence="14">
    <location>
        <begin position="2"/>
        <end position="193"/>
    </location>
</feature>